<protein>
    <submittedName>
        <fullName evidence="3">F-box only protein 39-like</fullName>
    </submittedName>
</protein>
<dbReference type="Gene3D" id="3.80.10.10">
    <property type="entry name" value="Ribonuclease Inhibitor"/>
    <property type="match status" value="1"/>
</dbReference>
<comment type="subcellular location">
    <subcellularLocation>
        <location evidence="1">Nucleus</location>
    </subcellularLocation>
</comment>
<proteinExistence type="predicted"/>
<gene>
    <name evidence="3" type="primary">Fbxo39-L</name>
    <name evidence="3" type="ORF">Hamer_G000806</name>
</gene>
<dbReference type="EMBL" id="JAHLQT010011632">
    <property type="protein sequence ID" value="KAG7171876.1"/>
    <property type="molecule type" value="Genomic_DNA"/>
</dbReference>
<feature type="domain" description="F-box" evidence="2">
    <location>
        <begin position="46"/>
        <end position="92"/>
    </location>
</feature>
<evidence type="ECO:0000256" key="1">
    <source>
        <dbReference type="ARBA" id="ARBA00004123"/>
    </source>
</evidence>
<organism evidence="3 4">
    <name type="scientific">Homarus americanus</name>
    <name type="common">American lobster</name>
    <dbReference type="NCBI Taxonomy" id="6706"/>
    <lineage>
        <taxon>Eukaryota</taxon>
        <taxon>Metazoa</taxon>
        <taxon>Ecdysozoa</taxon>
        <taxon>Arthropoda</taxon>
        <taxon>Crustacea</taxon>
        <taxon>Multicrustacea</taxon>
        <taxon>Malacostraca</taxon>
        <taxon>Eumalacostraca</taxon>
        <taxon>Eucarida</taxon>
        <taxon>Decapoda</taxon>
        <taxon>Pleocyemata</taxon>
        <taxon>Astacidea</taxon>
        <taxon>Nephropoidea</taxon>
        <taxon>Nephropidae</taxon>
        <taxon>Homarus</taxon>
    </lineage>
</organism>
<dbReference type="SUPFAM" id="SSF81383">
    <property type="entry name" value="F-box domain"/>
    <property type="match status" value="1"/>
</dbReference>
<evidence type="ECO:0000259" key="2">
    <source>
        <dbReference type="PROSITE" id="PS50181"/>
    </source>
</evidence>
<dbReference type="InterPro" id="IPR009057">
    <property type="entry name" value="Homeodomain-like_sf"/>
</dbReference>
<dbReference type="Proteomes" id="UP000747542">
    <property type="component" value="Unassembled WGS sequence"/>
</dbReference>
<dbReference type="SUPFAM" id="SSF46689">
    <property type="entry name" value="Homeodomain-like"/>
    <property type="match status" value="1"/>
</dbReference>
<evidence type="ECO:0000313" key="4">
    <source>
        <dbReference type="Proteomes" id="UP000747542"/>
    </source>
</evidence>
<dbReference type="InterPro" id="IPR001810">
    <property type="entry name" value="F-box_dom"/>
</dbReference>
<dbReference type="PANTHER" id="PTHR20872:SF1">
    <property type="entry name" value="F-BOX DOMAIN-CONTAINING PROTEIN"/>
    <property type="match status" value="1"/>
</dbReference>
<dbReference type="PANTHER" id="PTHR20872">
    <property type="match status" value="1"/>
</dbReference>
<dbReference type="Pfam" id="PF00646">
    <property type="entry name" value="F-box"/>
    <property type="match status" value="1"/>
</dbReference>
<reference evidence="3" key="1">
    <citation type="journal article" date="2021" name="Sci. Adv.">
        <title>The American lobster genome reveals insights on longevity, neural, and immune adaptations.</title>
        <authorList>
            <person name="Polinski J.M."/>
            <person name="Zimin A.V."/>
            <person name="Clark K.F."/>
            <person name="Kohn A.B."/>
            <person name="Sadowski N."/>
            <person name="Timp W."/>
            <person name="Ptitsyn A."/>
            <person name="Khanna P."/>
            <person name="Romanova D.Y."/>
            <person name="Williams P."/>
            <person name="Greenwood S.J."/>
            <person name="Moroz L.L."/>
            <person name="Walt D.R."/>
            <person name="Bodnar A.G."/>
        </authorList>
    </citation>
    <scope>NUCLEOTIDE SEQUENCE</scope>
    <source>
        <strain evidence="3">GMGI-L3</strain>
    </source>
</reference>
<feature type="non-terminal residue" evidence="3">
    <location>
        <position position="1"/>
    </location>
</feature>
<keyword evidence="4" id="KW-1185">Reference proteome</keyword>
<sequence length="464" mass="53451">MATIKKLQGCDVLPKIQLWKPNEMGELVSHGKQLYKKEVVDPNHVYSEWNLLPDLLLERVFQHLTLDERYNASMICRNWSRAFHFPRVWYTFELHDTLLTKRKFNYCAGWQKLLDHIRVTIFLTKKGMHIRTLIFPPMNNLFNLYEFLNVSLYMHNNCPGTLDRVHTLRFSFACQHTEQADDVVFGTGGQILSMFKKVMGVFSELKTLELRDLLLEGCEGLHLLDEVCVTCCETLRTLTLVNVMKLPHTLLHPGAFVNLETLVISPQSIGDDLLELLGYSKVRNMYIVQNKYTENGQSLSYKAWKQCRAANPRLRVHLCSEGSCKNEIIWQQQAPVRSIVYNSPYAKIDTPVMLTIIELYKRNLEVFAHKQLPRFYMPRSFHDRIDSSLLLLVRQCPYIHTLGSRVAVTLDVKLDIAKRHEHGEGTSVIGRVHGLAPSMVYSIVKSADKIKEMAGSARSLMATK</sequence>
<dbReference type="PROSITE" id="PS50181">
    <property type="entry name" value="FBOX"/>
    <property type="match status" value="1"/>
</dbReference>
<evidence type="ECO:0000313" key="3">
    <source>
        <dbReference type="EMBL" id="KAG7171876.1"/>
    </source>
</evidence>
<dbReference type="InterPro" id="IPR036047">
    <property type="entry name" value="F-box-like_dom_sf"/>
</dbReference>
<dbReference type="Gene3D" id="1.20.1280.50">
    <property type="match status" value="1"/>
</dbReference>
<dbReference type="AlphaFoldDB" id="A0A8J5N2A3"/>
<comment type="caution">
    <text evidence="3">The sequence shown here is derived from an EMBL/GenBank/DDBJ whole genome shotgun (WGS) entry which is preliminary data.</text>
</comment>
<dbReference type="InterPro" id="IPR032675">
    <property type="entry name" value="LRR_dom_sf"/>
</dbReference>
<name>A0A8J5N2A3_HOMAM</name>
<dbReference type="GO" id="GO:0005634">
    <property type="term" value="C:nucleus"/>
    <property type="evidence" value="ECO:0007669"/>
    <property type="project" value="UniProtKB-SubCell"/>
</dbReference>
<accession>A0A8J5N2A3</accession>
<dbReference type="SUPFAM" id="SSF52047">
    <property type="entry name" value="RNI-like"/>
    <property type="match status" value="1"/>
</dbReference>